<reference evidence="1 2" key="1">
    <citation type="submission" date="2017-08" db="EMBL/GenBank/DDBJ databases">
        <title>Complete Genome Sequence of Acetobacter tropicalis Oregon-R-modENCODE STRAIN BDGP1, an acetic acid bacterium isolated from Drosophila melanogaster gut.</title>
        <authorList>
            <person name="Wan K.H."/>
            <person name="Yu C."/>
            <person name="Park S."/>
            <person name="Hammonds A.S."/>
            <person name="Booth B.W."/>
            <person name="Celniker S.E."/>
        </authorList>
    </citation>
    <scope>NUCLEOTIDE SEQUENCE [LARGE SCALE GENOMIC DNA]</scope>
    <source>
        <strain evidence="1 2">BDGP1</strain>
    </source>
</reference>
<evidence type="ECO:0000313" key="2">
    <source>
        <dbReference type="Proteomes" id="UP000220394"/>
    </source>
</evidence>
<dbReference type="AlphaFoldDB" id="A0A291PHC3"/>
<name>A0A291PHC3_9PROT</name>
<sequence length="204" mass="21124">MQTHSRLPYGGFFYGTRTMTHISRRTLMQSGSVACLCGLLAACTVTTHGSVTSFTLDVAKVEAYAQAGYNFAQMVLAVPNVAQGIGAPLVAVVEACAQNALAALDSLKTQANGSLTVSYNNASVKQAFQSILADFETVLSAAGTLLQAEAGLSQTVRDKMSLAMTAAETITSLMQAMVSTGSRANNVSSRMSESAALAVLGVRG</sequence>
<gene>
    <name evidence="1" type="ORF">CIW82_08710</name>
</gene>
<accession>A0A291PHC3</accession>
<dbReference type="KEGG" id="ato:CIW82_08710"/>
<evidence type="ECO:0000313" key="1">
    <source>
        <dbReference type="EMBL" id="ATJ90761.1"/>
    </source>
</evidence>
<proteinExistence type="predicted"/>
<dbReference type="Proteomes" id="UP000220394">
    <property type="component" value="Chromosome"/>
</dbReference>
<protein>
    <submittedName>
        <fullName evidence="1">Uncharacterized protein</fullName>
    </submittedName>
</protein>
<organism evidence="1 2">
    <name type="scientific">Acetobacter tropicalis</name>
    <dbReference type="NCBI Taxonomy" id="104102"/>
    <lineage>
        <taxon>Bacteria</taxon>
        <taxon>Pseudomonadati</taxon>
        <taxon>Pseudomonadota</taxon>
        <taxon>Alphaproteobacteria</taxon>
        <taxon>Acetobacterales</taxon>
        <taxon>Acetobacteraceae</taxon>
        <taxon>Acetobacter</taxon>
    </lineage>
</organism>
<dbReference type="EMBL" id="CP022699">
    <property type="protein sequence ID" value="ATJ90761.1"/>
    <property type="molecule type" value="Genomic_DNA"/>
</dbReference>